<dbReference type="GO" id="GO:0005886">
    <property type="term" value="C:plasma membrane"/>
    <property type="evidence" value="ECO:0007669"/>
    <property type="project" value="UniProtKB-SubCell"/>
</dbReference>
<evidence type="ECO:0000256" key="3">
    <source>
        <dbReference type="ARBA" id="ARBA00004202"/>
    </source>
</evidence>
<dbReference type="PROSITE" id="PS00551">
    <property type="entry name" value="MOLYBDOPTERIN_PROK_1"/>
    <property type="match status" value="1"/>
</dbReference>
<keyword evidence="12 19" id="KW-0560">Oxidoreductase</keyword>
<dbReference type="CDD" id="cd02750">
    <property type="entry name" value="MopB_Nitrate-R-NarG-like"/>
    <property type="match status" value="1"/>
</dbReference>
<protein>
    <recommendedName>
        <fullName evidence="5">nitrate reductase (quinone)</fullName>
        <ecNumber evidence="5">1.7.5.1</ecNumber>
    </recommendedName>
</protein>
<dbReference type="Gene3D" id="3.40.50.12440">
    <property type="match status" value="1"/>
</dbReference>
<dbReference type="InterPro" id="IPR044906">
    <property type="entry name" value="Nitr_red_alph_N_sf"/>
</dbReference>
<evidence type="ECO:0000256" key="2">
    <source>
        <dbReference type="ARBA" id="ARBA00001966"/>
    </source>
</evidence>
<dbReference type="EC" id="1.7.5.1" evidence="5"/>
<keyword evidence="11" id="KW-0249">Electron transport</keyword>
<keyword evidence="20" id="KW-1185">Reference proteome</keyword>
<dbReference type="InterPro" id="IPR037943">
    <property type="entry name" value="MopB_CT_Nitrate-R-NarG-like"/>
</dbReference>
<dbReference type="PROSITE" id="PS51669">
    <property type="entry name" value="4FE4S_MOW_BIS_MGD"/>
    <property type="match status" value="1"/>
</dbReference>
<evidence type="ECO:0000313" key="20">
    <source>
        <dbReference type="Proteomes" id="UP000663505"/>
    </source>
</evidence>
<evidence type="ECO:0000256" key="4">
    <source>
        <dbReference type="ARBA" id="ARBA00010312"/>
    </source>
</evidence>
<dbReference type="PROSITE" id="PS00932">
    <property type="entry name" value="MOLYBDOPTERIN_PROK_3"/>
    <property type="match status" value="1"/>
</dbReference>
<dbReference type="InterPro" id="IPR006656">
    <property type="entry name" value="Mopterin_OxRdtase"/>
</dbReference>
<evidence type="ECO:0000256" key="15">
    <source>
        <dbReference type="ARBA" id="ARBA00023063"/>
    </source>
</evidence>
<comment type="catalytic activity">
    <reaction evidence="17">
        <text>nitrate + a quinol = a quinone + nitrite + H2O</text>
        <dbReference type="Rhea" id="RHEA:56144"/>
        <dbReference type="ChEBI" id="CHEBI:15377"/>
        <dbReference type="ChEBI" id="CHEBI:16301"/>
        <dbReference type="ChEBI" id="CHEBI:17632"/>
        <dbReference type="ChEBI" id="CHEBI:24646"/>
        <dbReference type="ChEBI" id="CHEBI:132124"/>
        <dbReference type="EC" id="1.7.5.1"/>
    </reaction>
</comment>
<dbReference type="EMBL" id="CP071182">
    <property type="protein sequence ID" value="QSO45584.1"/>
    <property type="molecule type" value="Genomic_DNA"/>
</dbReference>
<dbReference type="RefSeq" id="WP_206654953.1">
    <property type="nucleotide sequence ID" value="NZ_CP071182.1"/>
</dbReference>
<keyword evidence="6" id="KW-0813">Transport</keyword>
<evidence type="ECO:0000256" key="13">
    <source>
        <dbReference type="ARBA" id="ARBA00023004"/>
    </source>
</evidence>
<dbReference type="InterPro" id="IPR027467">
    <property type="entry name" value="MopterinOxRdtase_cofactor_BS"/>
</dbReference>
<dbReference type="Gene3D" id="4.10.1200.10">
    <property type="entry name" value="nitrate reductase tail"/>
    <property type="match status" value="1"/>
</dbReference>
<keyword evidence="13" id="KW-0408">Iron</keyword>
<feature type="domain" description="4Fe-4S Mo/W bis-MGD-type" evidence="18">
    <location>
        <begin position="46"/>
        <end position="110"/>
    </location>
</feature>
<evidence type="ECO:0000256" key="14">
    <source>
        <dbReference type="ARBA" id="ARBA00023014"/>
    </source>
</evidence>
<dbReference type="Proteomes" id="UP000663505">
    <property type="component" value="Chromosome"/>
</dbReference>
<dbReference type="InterPro" id="IPR006963">
    <property type="entry name" value="Mopterin_OxRdtase_4Fe-4S_dom"/>
</dbReference>
<sequence length="1236" mass="139048">MAQQKKTLARAFSHLKRGERINQNWTEQSPRPRDWEDTYRARWQHDKVVRSTHGVNCTGSCSWKIHVKDGIVAFETQQTDYPSTGPDTPDYEPRGCPRGASFSWYEYSPLRVKYPYIRQELLHLWREEKGRAGNAIDAWKQIVEDPAKAKLYKEARGKGGLVRSTWEEVSELIGASMIYTIKEYGPDRVTGFSPIPAMSQVSYAAGSRFLSMIGGTIVSFYDWYADLPPASPQIWGEQTDVPESADWYNASYFIIWGTNLPMTRTPDAHFMVEARYNGTKVVGVSPDYAEYVKFADLWLPAKAGTDAALAMAMTHVILQEFYVDNPTPYFLEYAKNYTDLPFLVTLRSTTDEEGSETYVSDRFLHASDLAFDTTYGDWKTVIWDEAQDVPAVPNGSLGYRWDKSKKWNLRMEDENGQGLKPTLSFLETSDDVKMVGFPVFDERETSVVRRGVPVKALHSASGETMYVTTVLDLMMAHHGVRRGLPGAYPVDYNDNVPYTPAWQEAVTGVDKALAIRVAREFADNAAKTQGRSMIALGAGTNHWYHSDLIYRAIINLVLLTGCQGVNGGGWAHYVGQEKVRPLEGWTTVAFGLDWMRPARQMNGTSFFYFATDQFRYEEKDVATKASPLAGKFRDMHPADVNTLAARLGWLPSFPQMTENSLEVIQQARAAGAQTPEEVSAWVANELKNGRLNFAIDHPDNPKNFPRVMFVWRSNLLGSSSKGHEYFLQNLLGASGHPLASENKDYQPQSMTISDDVPKGKLDLLIDIDFRMTGTGIYSDIVLPAATWYEKYDLSSTDMHPYIHPFNPAVSCPWETKSDWATFRTLAETFSKMAEEHLPAQEDLVMAPLAHDTPDEIAQVSGRVLDWKNGEVEAIPGKTMPKFIVVNRDYPNVYHQMVSLGPLAAKSMSIKGMTVSTEQAYKELAHRVGTYPNSANEMVRGKPKLHDERQVVEAILTLSGASNGHRAYEEWSALETSTGLELADPIAGERRGEVMTLADITVQPRLSLATPVWSGLEGEGRRYSPFTSNVEYKIPWRTLTGRQHFYLDHEMMLDFGEGLPLYRPPLDDLPFTDADKEVAGNGEQTLVVRYLTPHQKWGIHSTYADNPRMLTLFRGGQTVWMNEEDAKAIGIQDNDWVEIYNRNGAISARAVLTYRLPRGIAMMYHAQDRTIGVPGSKVTGDRAGTHNSVTRIIPKPTHMIGGYAQLSYGFNYYGPTGHQRDVVAVVRPMKEVDWLED</sequence>
<dbReference type="NCBIfam" id="TIGR01580">
    <property type="entry name" value="narG"/>
    <property type="match status" value="1"/>
</dbReference>
<dbReference type="Pfam" id="PF00384">
    <property type="entry name" value="Molybdopterin"/>
    <property type="match status" value="1"/>
</dbReference>
<evidence type="ECO:0000256" key="7">
    <source>
        <dbReference type="ARBA" id="ARBA00022475"/>
    </source>
</evidence>
<reference evidence="19 20" key="1">
    <citation type="submission" date="2021-02" db="EMBL/GenBank/DDBJ databases">
        <title>Alicyclobacillus curvatus sp. nov. and Alicyclobacillus mengziensis sp. nov., two acidophilic bacteria isolated from acid mine drainage.</title>
        <authorList>
            <person name="Huang Y."/>
        </authorList>
    </citation>
    <scope>NUCLEOTIDE SEQUENCE [LARGE SCALE GENOMIC DNA]</scope>
    <source>
        <strain evidence="19 20">S30H14</strain>
    </source>
</reference>
<evidence type="ECO:0000256" key="17">
    <source>
        <dbReference type="ARBA" id="ARBA00048294"/>
    </source>
</evidence>
<dbReference type="InterPro" id="IPR050123">
    <property type="entry name" value="Prok_molybdopt-oxidoreductase"/>
</dbReference>
<dbReference type="GO" id="GO:0046872">
    <property type="term" value="F:metal ion binding"/>
    <property type="evidence" value="ECO:0007669"/>
    <property type="project" value="UniProtKB-KW"/>
</dbReference>
<name>A0A9X7VVW5_9BACL</name>
<dbReference type="SUPFAM" id="SSF50692">
    <property type="entry name" value="ADC-like"/>
    <property type="match status" value="1"/>
</dbReference>
<dbReference type="CDD" id="cd02776">
    <property type="entry name" value="MopB_CT_Nitrate-R-NarG-like"/>
    <property type="match status" value="1"/>
</dbReference>
<evidence type="ECO:0000256" key="11">
    <source>
        <dbReference type="ARBA" id="ARBA00022982"/>
    </source>
</evidence>
<keyword evidence="7" id="KW-1003">Cell membrane</keyword>
<accession>A0A9X7VVW5</accession>
<keyword evidence="8" id="KW-0004">4Fe-4S</keyword>
<evidence type="ECO:0000256" key="1">
    <source>
        <dbReference type="ARBA" id="ARBA00001942"/>
    </source>
</evidence>
<keyword evidence="15" id="KW-0534">Nitrate assimilation</keyword>
<dbReference type="GO" id="GO:0051539">
    <property type="term" value="F:4 iron, 4 sulfur cluster binding"/>
    <property type="evidence" value="ECO:0007669"/>
    <property type="project" value="UniProtKB-KW"/>
</dbReference>
<dbReference type="SUPFAM" id="SSF53706">
    <property type="entry name" value="Formate dehydrogenase/DMSO reductase, domains 1-3"/>
    <property type="match status" value="1"/>
</dbReference>
<dbReference type="PANTHER" id="PTHR43105">
    <property type="entry name" value="RESPIRATORY NITRATE REDUCTASE"/>
    <property type="match status" value="1"/>
</dbReference>
<dbReference type="InterPro" id="IPR009010">
    <property type="entry name" value="Asp_de-COase-like_dom_sf"/>
</dbReference>
<dbReference type="InterPro" id="IPR006655">
    <property type="entry name" value="Mopterin_OxRdtase_prok_CS"/>
</dbReference>
<keyword evidence="9" id="KW-0500">Molybdenum</keyword>
<evidence type="ECO:0000313" key="19">
    <source>
        <dbReference type="EMBL" id="QSO45584.1"/>
    </source>
</evidence>
<dbReference type="PANTHER" id="PTHR43105:SF2">
    <property type="entry name" value="RESPIRATORY NITRATE REDUCTASE 2 ALPHA CHAIN"/>
    <property type="match status" value="1"/>
</dbReference>
<dbReference type="SMART" id="SM00926">
    <property type="entry name" value="Molybdop_Fe4S4"/>
    <property type="match status" value="1"/>
</dbReference>
<evidence type="ECO:0000256" key="5">
    <source>
        <dbReference type="ARBA" id="ARBA00012500"/>
    </source>
</evidence>
<gene>
    <name evidence="19" type="ORF">JZ786_13520</name>
</gene>
<comment type="subcellular location">
    <subcellularLocation>
        <location evidence="3">Cell membrane</location>
        <topology evidence="3">Peripheral membrane protein</topology>
    </subcellularLocation>
</comment>
<evidence type="ECO:0000256" key="6">
    <source>
        <dbReference type="ARBA" id="ARBA00022448"/>
    </source>
</evidence>
<dbReference type="KEGG" id="afx:JZ786_13520"/>
<dbReference type="GO" id="GO:0042128">
    <property type="term" value="P:nitrate assimilation"/>
    <property type="evidence" value="ECO:0007669"/>
    <property type="project" value="UniProtKB-KW"/>
</dbReference>
<dbReference type="Pfam" id="PF01568">
    <property type="entry name" value="Molydop_binding"/>
    <property type="match status" value="1"/>
</dbReference>
<comment type="cofactor">
    <cofactor evidence="1">
        <name>Mo-bis(molybdopterin guanine dinucleotide)</name>
        <dbReference type="ChEBI" id="CHEBI:60539"/>
    </cofactor>
</comment>
<dbReference type="InterPro" id="IPR006657">
    <property type="entry name" value="MoPterin_dinucl-bd_dom"/>
</dbReference>
<organism evidence="19 20">
    <name type="scientific">Alicyclobacillus mengziensis</name>
    <dbReference type="NCBI Taxonomy" id="2931921"/>
    <lineage>
        <taxon>Bacteria</taxon>
        <taxon>Bacillati</taxon>
        <taxon>Bacillota</taxon>
        <taxon>Bacilli</taxon>
        <taxon>Bacillales</taxon>
        <taxon>Alicyclobacillaceae</taxon>
        <taxon>Alicyclobacillus</taxon>
    </lineage>
</organism>
<evidence type="ECO:0000256" key="10">
    <source>
        <dbReference type="ARBA" id="ARBA00022723"/>
    </source>
</evidence>
<dbReference type="GO" id="GO:0009325">
    <property type="term" value="C:nitrate reductase complex"/>
    <property type="evidence" value="ECO:0007669"/>
    <property type="project" value="InterPro"/>
</dbReference>
<comment type="cofactor">
    <cofactor evidence="2">
        <name>[4Fe-4S] cluster</name>
        <dbReference type="ChEBI" id="CHEBI:49883"/>
    </cofactor>
</comment>
<dbReference type="AlphaFoldDB" id="A0A9X7VVW5"/>
<keyword evidence="10" id="KW-0479">Metal-binding</keyword>
<evidence type="ECO:0000256" key="16">
    <source>
        <dbReference type="ARBA" id="ARBA00023136"/>
    </source>
</evidence>
<dbReference type="GO" id="GO:0160182">
    <property type="term" value="F:nitrate reductase (quinone) activity"/>
    <property type="evidence" value="ECO:0007669"/>
    <property type="project" value="UniProtKB-EC"/>
</dbReference>
<evidence type="ECO:0000259" key="18">
    <source>
        <dbReference type="PROSITE" id="PS51669"/>
    </source>
</evidence>
<evidence type="ECO:0000256" key="12">
    <source>
        <dbReference type="ARBA" id="ARBA00023002"/>
    </source>
</evidence>
<keyword evidence="14" id="KW-0411">Iron-sulfur</keyword>
<dbReference type="InterPro" id="IPR006468">
    <property type="entry name" value="NarG"/>
</dbReference>
<comment type="similarity">
    <text evidence="4">Belongs to the prokaryotic molybdopterin-containing oxidoreductase family.</text>
</comment>
<dbReference type="GO" id="GO:0043546">
    <property type="term" value="F:molybdopterin cofactor binding"/>
    <property type="evidence" value="ECO:0007669"/>
    <property type="project" value="InterPro"/>
</dbReference>
<evidence type="ECO:0000256" key="8">
    <source>
        <dbReference type="ARBA" id="ARBA00022485"/>
    </source>
</evidence>
<keyword evidence="16" id="KW-0472">Membrane</keyword>
<evidence type="ECO:0000256" key="9">
    <source>
        <dbReference type="ARBA" id="ARBA00022505"/>
    </source>
</evidence>
<proteinExistence type="inferred from homology"/>